<protein>
    <submittedName>
        <fullName evidence="1">Uncharacterized protein</fullName>
    </submittedName>
</protein>
<evidence type="ECO:0000313" key="2">
    <source>
        <dbReference type="Proteomes" id="UP001060085"/>
    </source>
</evidence>
<comment type="caution">
    <text evidence="1">The sequence shown here is derived from an EMBL/GenBank/DDBJ whole genome shotgun (WGS) entry which is preliminary data.</text>
</comment>
<dbReference type="Proteomes" id="UP001060085">
    <property type="component" value="Linkage Group LG08"/>
</dbReference>
<proteinExistence type="predicted"/>
<name>A0ACB9ZSM7_CATRO</name>
<keyword evidence="2" id="KW-1185">Reference proteome</keyword>
<accession>A0ACB9ZSM7</accession>
<organism evidence="1 2">
    <name type="scientific">Catharanthus roseus</name>
    <name type="common">Madagascar periwinkle</name>
    <name type="synonym">Vinca rosea</name>
    <dbReference type="NCBI Taxonomy" id="4058"/>
    <lineage>
        <taxon>Eukaryota</taxon>
        <taxon>Viridiplantae</taxon>
        <taxon>Streptophyta</taxon>
        <taxon>Embryophyta</taxon>
        <taxon>Tracheophyta</taxon>
        <taxon>Spermatophyta</taxon>
        <taxon>Magnoliopsida</taxon>
        <taxon>eudicotyledons</taxon>
        <taxon>Gunneridae</taxon>
        <taxon>Pentapetalae</taxon>
        <taxon>asterids</taxon>
        <taxon>lamiids</taxon>
        <taxon>Gentianales</taxon>
        <taxon>Apocynaceae</taxon>
        <taxon>Rauvolfioideae</taxon>
        <taxon>Vinceae</taxon>
        <taxon>Catharanthinae</taxon>
        <taxon>Catharanthus</taxon>
    </lineage>
</organism>
<dbReference type="EMBL" id="CM044708">
    <property type="protein sequence ID" value="KAI5649947.1"/>
    <property type="molecule type" value="Genomic_DNA"/>
</dbReference>
<gene>
    <name evidence="1" type="ORF">M9H77_35952</name>
</gene>
<evidence type="ECO:0000313" key="1">
    <source>
        <dbReference type="EMBL" id="KAI5649947.1"/>
    </source>
</evidence>
<sequence length="133" mass="15895">MSSSPLKSLFIIILFSSFFLLPFLQVVADSVPIKDPLSSKKYTIFLLINDDLRFHDLLVHQEFNWSFNMNFQGTTLFFCHFWWANKDKSFEVFNRDIGTNYCSTNCYWFVKEDGFYFIDDINKVFPIPKLQNW</sequence>
<reference evidence="2" key="1">
    <citation type="journal article" date="2023" name="Nat. Plants">
        <title>Single-cell RNA sequencing provides a high-resolution roadmap for understanding the multicellular compartmentation of specialized metabolism.</title>
        <authorList>
            <person name="Sun S."/>
            <person name="Shen X."/>
            <person name="Li Y."/>
            <person name="Li Y."/>
            <person name="Wang S."/>
            <person name="Li R."/>
            <person name="Zhang H."/>
            <person name="Shen G."/>
            <person name="Guo B."/>
            <person name="Wei J."/>
            <person name="Xu J."/>
            <person name="St-Pierre B."/>
            <person name="Chen S."/>
            <person name="Sun C."/>
        </authorList>
    </citation>
    <scope>NUCLEOTIDE SEQUENCE [LARGE SCALE GENOMIC DNA]</scope>
</reference>